<dbReference type="AlphaFoldDB" id="A0A0B1TF64"/>
<sequence length="229" mass="25912">MQCFSSPGSAFFDFYKSGKGIALNCSVNFLLVANWTVIVYVVFWPDPGLLMQLDISMQKLTSTNIATSASLGISLEFSQVNGLMIGLLIEFLSLTLFMVIIMGYAAVRISRTLKRSTFSNSLRKMHGRMFTLLLVQTANPLIFLETPTFIAHFYLFTGLSTPIEVLYITGILLSLFPLMCPIIIIVFFPEYRKYTMNIVRRRKDEEPHSKLTFAMNVKIMPRSPKTTST</sequence>
<dbReference type="PANTHER" id="PTHR46178:SF9">
    <property type="entry name" value="SEVEN TM RECEPTOR"/>
    <property type="match status" value="1"/>
</dbReference>
<dbReference type="Pfam" id="PF10319">
    <property type="entry name" value="7TM_GPCR_Srj"/>
    <property type="match status" value="1"/>
</dbReference>
<evidence type="ECO:0008006" key="4">
    <source>
        <dbReference type="Google" id="ProtNLM"/>
    </source>
</evidence>
<feature type="transmembrane region" description="Helical" evidence="1">
    <location>
        <begin position="21"/>
        <end position="43"/>
    </location>
</feature>
<protein>
    <recommendedName>
        <fullName evidence="4">7TM chemoreceptor</fullName>
    </recommendedName>
</protein>
<dbReference type="EMBL" id="KN549751">
    <property type="protein sequence ID" value="KHJ96148.1"/>
    <property type="molecule type" value="Genomic_DNA"/>
</dbReference>
<organism evidence="2 3">
    <name type="scientific">Oesophagostomum dentatum</name>
    <name type="common">Nodular worm</name>
    <dbReference type="NCBI Taxonomy" id="61180"/>
    <lineage>
        <taxon>Eukaryota</taxon>
        <taxon>Metazoa</taxon>
        <taxon>Ecdysozoa</taxon>
        <taxon>Nematoda</taxon>
        <taxon>Chromadorea</taxon>
        <taxon>Rhabditida</taxon>
        <taxon>Rhabditina</taxon>
        <taxon>Rhabditomorpha</taxon>
        <taxon>Strongyloidea</taxon>
        <taxon>Strongylidae</taxon>
        <taxon>Oesophagostomum</taxon>
    </lineage>
</organism>
<evidence type="ECO:0000313" key="2">
    <source>
        <dbReference type="EMBL" id="KHJ96148.1"/>
    </source>
</evidence>
<dbReference type="InterPro" id="IPR019423">
    <property type="entry name" value="7TM_GPCR_serpentine_rcpt_Srj"/>
</dbReference>
<proteinExistence type="predicted"/>
<reference evidence="2 3" key="1">
    <citation type="submission" date="2014-03" db="EMBL/GenBank/DDBJ databases">
        <title>Draft genome of the hookworm Oesophagostomum dentatum.</title>
        <authorList>
            <person name="Mitreva M."/>
        </authorList>
    </citation>
    <scope>NUCLEOTIDE SEQUENCE [LARGE SCALE GENOMIC DNA]</scope>
    <source>
        <strain evidence="2 3">OD-Hann</strain>
    </source>
</reference>
<dbReference type="OrthoDB" id="5876506at2759"/>
<keyword evidence="1" id="KW-0812">Transmembrane</keyword>
<evidence type="ECO:0000313" key="3">
    <source>
        <dbReference type="Proteomes" id="UP000053660"/>
    </source>
</evidence>
<feature type="transmembrane region" description="Helical" evidence="1">
    <location>
        <begin position="83"/>
        <end position="109"/>
    </location>
</feature>
<keyword evidence="1" id="KW-0472">Membrane</keyword>
<keyword evidence="3" id="KW-1185">Reference proteome</keyword>
<gene>
    <name evidence="2" type="ORF">OESDEN_03895</name>
</gene>
<accession>A0A0B1TF64</accession>
<name>A0A0B1TF64_OESDE</name>
<feature type="transmembrane region" description="Helical" evidence="1">
    <location>
        <begin position="130"/>
        <end position="154"/>
    </location>
</feature>
<feature type="transmembrane region" description="Helical" evidence="1">
    <location>
        <begin position="166"/>
        <end position="188"/>
    </location>
</feature>
<dbReference type="Proteomes" id="UP000053660">
    <property type="component" value="Unassembled WGS sequence"/>
</dbReference>
<dbReference type="PANTHER" id="PTHR46178">
    <property type="entry name" value="SEVEN TM RECEPTOR"/>
    <property type="match status" value="1"/>
</dbReference>
<keyword evidence="1" id="KW-1133">Transmembrane helix</keyword>
<evidence type="ECO:0000256" key="1">
    <source>
        <dbReference type="SAM" id="Phobius"/>
    </source>
</evidence>
<dbReference type="SUPFAM" id="SSF81321">
    <property type="entry name" value="Family A G protein-coupled receptor-like"/>
    <property type="match status" value="1"/>
</dbReference>